<organism evidence="4 5">
    <name type="scientific">Herrania umbratica</name>
    <dbReference type="NCBI Taxonomy" id="108875"/>
    <lineage>
        <taxon>Eukaryota</taxon>
        <taxon>Viridiplantae</taxon>
        <taxon>Streptophyta</taxon>
        <taxon>Embryophyta</taxon>
        <taxon>Tracheophyta</taxon>
        <taxon>Spermatophyta</taxon>
        <taxon>Magnoliopsida</taxon>
        <taxon>eudicotyledons</taxon>
        <taxon>Gunneridae</taxon>
        <taxon>Pentapetalae</taxon>
        <taxon>rosids</taxon>
        <taxon>malvids</taxon>
        <taxon>Malvales</taxon>
        <taxon>Malvaceae</taxon>
        <taxon>Byttnerioideae</taxon>
        <taxon>Herrania</taxon>
    </lineage>
</organism>
<sequence>MSTMGGNIGTRTRHKRPLRRGRRQSARRGILLDDDASSDMGNFQGAPKTLDAYFRELSDKRAKREQALSPILEALTDNIEQNFVEENFVTLLYHCLHCLKKGSAKEMQQAAHIIGLLAMITSCVDHAHEAYEDVLTALSQQRKSKLKTLKILDCLAVVTFFGASNSDETEQAMQLIWNFIHPESHSNMERKHSPDVLTAAISAWSFLLTTIDGWRLSYKNWQGAIPYFSNLLDNNDEALCAAASEALALIFETNCLEKFSTEAKDSHGSIYEGGTSVKIYLTKEELKDNIIKQLRSQSTKASNENIPVQDARNGFDAISAALKFLEENCPNTCVTIGGQELMLSKWSQKIQLKFVKHFLGKNGFVKHMMQNENFHNVFEFMPKKRNSLSSIIYEPEREEVTVRFFQPPVVRCQDSSLLPFISREERQLQKKMTMSPNSCLSKARTQLLNKQRLLSQGGRLRESACFAVADEN</sequence>
<evidence type="ECO:0000313" key="5">
    <source>
        <dbReference type="RefSeq" id="XP_021290739.1"/>
    </source>
</evidence>
<proteinExistence type="inferred from homology"/>
<comment type="similarity">
    <text evidence="1">Belongs to the IFRD family.</text>
</comment>
<dbReference type="AlphaFoldDB" id="A0A6J1AWF9"/>
<feature type="domain" description="Interferon-related developmental regulator N-terminal" evidence="3">
    <location>
        <begin position="47"/>
        <end position="301"/>
    </location>
</feature>
<dbReference type="PANTHER" id="PTHR12354">
    <property type="entry name" value="INTERFERON-RELATED DEVELOPMENTAL REGULATOR"/>
    <property type="match status" value="1"/>
</dbReference>
<dbReference type="InterPro" id="IPR016024">
    <property type="entry name" value="ARM-type_fold"/>
</dbReference>
<dbReference type="Pfam" id="PF05004">
    <property type="entry name" value="IFRD"/>
    <property type="match status" value="1"/>
</dbReference>
<dbReference type="InterPro" id="IPR007701">
    <property type="entry name" value="Interferon-rel_develop_reg_N"/>
</dbReference>
<feature type="region of interest" description="Disordered" evidence="2">
    <location>
        <begin position="1"/>
        <end position="31"/>
    </location>
</feature>
<dbReference type="InterPro" id="IPR039777">
    <property type="entry name" value="IFRD"/>
</dbReference>
<evidence type="ECO:0000313" key="4">
    <source>
        <dbReference type="Proteomes" id="UP000504621"/>
    </source>
</evidence>
<dbReference type="PANTHER" id="PTHR12354:SF13">
    <property type="entry name" value="DEVELOPMENTAL REGULATOR FAMILY PROTEIN _ IFRD FAMILY PROTEIN, PUTATIVE-RELATED"/>
    <property type="match status" value="1"/>
</dbReference>
<dbReference type="RefSeq" id="XP_021290739.1">
    <property type="nucleotide sequence ID" value="XM_021435064.1"/>
</dbReference>
<dbReference type="SUPFAM" id="SSF48371">
    <property type="entry name" value="ARM repeat"/>
    <property type="match status" value="1"/>
</dbReference>
<accession>A0A6J1AWF9</accession>
<feature type="compositionally biased region" description="Basic residues" evidence="2">
    <location>
        <begin position="11"/>
        <end position="26"/>
    </location>
</feature>
<dbReference type="Proteomes" id="UP000504621">
    <property type="component" value="Unplaced"/>
</dbReference>
<evidence type="ECO:0000256" key="2">
    <source>
        <dbReference type="SAM" id="MobiDB-lite"/>
    </source>
</evidence>
<evidence type="ECO:0000256" key="1">
    <source>
        <dbReference type="ARBA" id="ARBA00008828"/>
    </source>
</evidence>
<protein>
    <submittedName>
        <fullName evidence="5">Uncharacterized protein LOC110421460 isoform X1</fullName>
    </submittedName>
</protein>
<name>A0A6J1AWF9_9ROSI</name>
<dbReference type="OrthoDB" id="686784at2759"/>
<evidence type="ECO:0000259" key="3">
    <source>
        <dbReference type="Pfam" id="PF05004"/>
    </source>
</evidence>
<dbReference type="Gene3D" id="1.25.10.10">
    <property type="entry name" value="Leucine-rich Repeat Variant"/>
    <property type="match status" value="1"/>
</dbReference>
<gene>
    <name evidence="5" type="primary">LOC110421460</name>
</gene>
<dbReference type="InterPro" id="IPR011989">
    <property type="entry name" value="ARM-like"/>
</dbReference>
<keyword evidence="4" id="KW-1185">Reference proteome</keyword>
<reference evidence="5" key="1">
    <citation type="submission" date="2025-08" db="UniProtKB">
        <authorList>
            <consortium name="RefSeq"/>
        </authorList>
    </citation>
    <scope>IDENTIFICATION</scope>
    <source>
        <tissue evidence="5">Leaf</tissue>
    </source>
</reference>
<dbReference type="GeneID" id="110421460"/>